<dbReference type="Gene3D" id="3.20.20.140">
    <property type="entry name" value="Metal-dependent hydrolases"/>
    <property type="match status" value="1"/>
</dbReference>
<keyword evidence="1" id="KW-0732">Signal</keyword>
<dbReference type="PANTHER" id="PTHR43135:SF3">
    <property type="entry name" value="ALPHA-D-RIBOSE 1-METHYLPHOSPHONATE 5-TRIPHOSPHATE DIPHOSPHATASE"/>
    <property type="match status" value="1"/>
</dbReference>
<accession>A0A271IYS0</accession>
<evidence type="ECO:0000259" key="2">
    <source>
        <dbReference type="Pfam" id="PF01979"/>
    </source>
</evidence>
<organism evidence="3 4">
    <name type="scientific">Rubrivirga marina</name>
    <dbReference type="NCBI Taxonomy" id="1196024"/>
    <lineage>
        <taxon>Bacteria</taxon>
        <taxon>Pseudomonadati</taxon>
        <taxon>Rhodothermota</taxon>
        <taxon>Rhodothermia</taxon>
        <taxon>Rhodothermales</taxon>
        <taxon>Rubricoccaceae</taxon>
        <taxon>Rubrivirga</taxon>
    </lineage>
</organism>
<dbReference type="Gene3D" id="2.30.40.10">
    <property type="entry name" value="Urease, subunit C, domain 1"/>
    <property type="match status" value="1"/>
</dbReference>
<feature type="domain" description="Amidohydrolase-related" evidence="2">
    <location>
        <begin position="74"/>
        <end position="423"/>
    </location>
</feature>
<dbReference type="CDD" id="cd01299">
    <property type="entry name" value="Met_dep_hydrolase_A"/>
    <property type="match status" value="1"/>
</dbReference>
<dbReference type="Proteomes" id="UP000216339">
    <property type="component" value="Unassembled WGS sequence"/>
</dbReference>
<dbReference type="SUPFAM" id="SSF51338">
    <property type="entry name" value="Composite domain of metallo-dependent hydrolases"/>
    <property type="match status" value="2"/>
</dbReference>
<feature type="signal peptide" evidence="1">
    <location>
        <begin position="1"/>
        <end position="19"/>
    </location>
</feature>
<dbReference type="OrthoDB" id="9797498at2"/>
<dbReference type="PANTHER" id="PTHR43135">
    <property type="entry name" value="ALPHA-D-RIBOSE 1-METHYLPHOSPHONATE 5-TRIPHOSPHATE DIPHOSPHATASE"/>
    <property type="match status" value="1"/>
</dbReference>
<evidence type="ECO:0000313" key="3">
    <source>
        <dbReference type="EMBL" id="PAP76227.1"/>
    </source>
</evidence>
<comment type="caution">
    <text evidence="3">The sequence shown here is derived from an EMBL/GenBank/DDBJ whole genome shotgun (WGS) entry which is preliminary data.</text>
</comment>
<dbReference type="InterPro" id="IPR006680">
    <property type="entry name" value="Amidohydro-rel"/>
</dbReference>
<dbReference type="InterPro" id="IPR057744">
    <property type="entry name" value="OTAase-like"/>
</dbReference>
<protein>
    <submittedName>
        <fullName evidence="3">Amidohydrolase</fullName>
    </submittedName>
</protein>
<reference evidence="3 4" key="1">
    <citation type="submission" date="2016-11" db="EMBL/GenBank/DDBJ databases">
        <title>Study of marine rhodopsin-containing bacteria.</title>
        <authorList>
            <person name="Yoshizawa S."/>
            <person name="Kumagai Y."/>
            <person name="Kogure K."/>
        </authorList>
    </citation>
    <scope>NUCLEOTIDE SEQUENCE [LARGE SCALE GENOMIC DNA]</scope>
    <source>
        <strain evidence="3 4">SAORIC-28</strain>
    </source>
</reference>
<dbReference type="EMBL" id="MQWD01000001">
    <property type="protein sequence ID" value="PAP76227.1"/>
    <property type="molecule type" value="Genomic_DNA"/>
</dbReference>
<dbReference type="GO" id="GO:0016810">
    <property type="term" value="F:hydrolase activity, acting on carbon-nitrogen (but not peptide) bonds"/>
    <property type="evidence" value="ECO:0007669"/>
    <property type="project" value="InterPro"/>
</dbReference>
<dbReference type="InterPro" id="IPR032466">
    <property type="entry name" value="Metal_Hydrolase"/>
</dbReference>
<keyword evidence="3" id="KW-0378">Hydrolase</keyword>
<gene>
    <name evidence="3" type="ORF">BSZ37_07105</name>
</gene>
<evidence type="ECO:0000313" key="4">
    <source>
        <dbReference type="Proteomes" id="UP000216339"/>
    </source>
</evidence>
<sequence length="437" mass="46430">MRLALVLLAALAASAPALAQRTVVHCGTLLDPATSMEPMSERTVVIEDGVVREVVAGYTEPGTEAVDLRDATCMPGLIDSHTHLTGESRKDGYIDAFRLTAADRVLQATQYARSTLMAGFTTVRDVGGSEGADYALRDAINHGDLDGPRMFVAGKSLSIPGGHADPTNSYREDIVGVPDETRGVVSGPESAREGVRIAIRRGSDLIKFTATGGVLSLQGDGSGAHFGEDEMRAIVATARERGLTVAAHAHGDEGMQRAVRAGVSSIEHGTYMSDETMRMMREAGVYLVPTITAGKSVADSARIEGYYTPVVTRKSLEVGPRIQDTFRRAYEAGVPIAFGTDAGVFRHGRNAREFVYMEEVGVPFMDALRFATVNAADLLDQEGRLGCLAAGCTADLVAVSGDPLQSAAAMLDVAFVMKDGRVVKREGQFVPLPARPE</sequence>
<dbReference type="InterPro" id="IPR011059">
    <property type="entry name" value="Metal-dep_hydrolase_composite"/>
</dbReference>
<dbReference type="SUPFAM" id="SSF51556">
    <property type="entry name" value="Metallo-dependent hydrolases"/>
    <property type="match status" value="1"/>
</dbReference>
<dbReference type="InterPro" id="IPR051781">
    <property type="entry name" value="Metallo-dep_Hydrolase"/>
</dbReference>
<dbReference type="AlphaFoldDB" id="A0A271IYS0"/>
<feature type="chain" id="PRO_5012718443" evidence="1">
    <location>
        <begin position="20"/>
        <end position="437"/>
    </location>
</feature>
<keyword evidence="4" id="KW-1185">Reference proteome</keyword>
<name>A0A271IYS0_9BACT</name>
<evidence type="ECO:0000256" key="1">
    <source>
        <dbReference type="SAM" id="SignalP"/>
    </source>
</evidence>
<proteinExistence type="predicted"/>
<dbReference type="Pfam" id="PF01979">
    <property type="entry name" value="Amidohydro_1"/>
    <property type="match status" value="1"/>
</dbReference>
<dbReference type="RefSeq" id="WP_095509876.1">
    <property type="nucleotide sequence ID" value="NZ_MQWD01000001.1"/>
</dbReference>